<dbReference type="Proteomes" id="UP001174909">
    <property type="component" value="Unassembled WGS sequence"/>
</dbReference>
<feature type="compositionally biased region" description="Low complexity" evidence="1">
    <location>
        <begin position="60"/>
        <end position="82"/>
    </location>
</feature>
<proteinExistence type="predicted"/>
<dbReference type="Pfam" id="PF04402">
    <property type="entry name" value="SIMPL"/>
    <property type="match status" value="1"/>
</dbReference>
<dbReference type="AlphaFoldDB" id="A0AA35TDH7"/>
<comment type="caution">
    <text evidence="3">The sequence shown here is derived from an EMBL/GenBank/DDBJ whole genome shotgun (WGS) entry which is preliminary data.</text>
</comment>
<feature type="signal peptide" evidence="2">
    <location>
        <begin position="1"/>
        <end position="23"/>
    </location>
</feature>
<accession>A0AA35TDH7</accession>
<evidence type="ECO:0008006" key="5">
    <source>
        <dbReference type="Google" id="ProtNLM"/>
    </source>
</evidence>
<feature type="chain" id="PRO_5041323665" description="DUF541 domain-containing protein" evidence="2">
    <location>
        <begin position="24"/>
        <end position="338"/>
    </location>
</feature>
<evidence type="ECO:0000256" key="2">
    <source>
        <dbReference type="SAM" id="SignalP"/>
    </source>
</evidence>
<evidence type="ECO:0000313" key="3">
    <source>
        <dbReference type="EMBL" id="CAI8046310.1"/>
    </source>
</evidence>
<name>A0AA35TDH7_GEOBA</name>
<organism evidence="3 4">
    <name type="scientific">Geodia barretti</name>
    <name type="common">Barrett's horny sponge</name>
    <dbReference type="NCBI Taxonomy" id="519541"/>
    <lineage>
        <taxon>Eukaryota</taxon>
        <taxon>Metazoa</taxon>
        <taxon>Porifera</taxon>
        <taxon>Demospongiae</taxon>
        <taxon>Heteroscleromorpha</taxon>
        <taxon>Tetractinellida</taxon>
        <taxon>Astrophorina</taxon>
        <taxon>Geodiidae</taxon>
        <taxon>Geodia</taxon>
    </lineage>
</organism>
<gene>
    <name evidence="3" type="ORF">GBAR_LOCUS25598</name>
</gene>
<protein>
    <recommendedName>
        <fullName evidence="5">DUF541 domain-containing protein</fullName>
    </recommendedName>
</protein>
<sequence length="338" mass="34760">MGGSYRLVLAVLVVFATAGLSLACAGDNPVPLTDIPEAESTPTGRPMTLPTSDVSDSAPEETAATSASPEPTAAPFSTTSAEGAAKSVTPEQDESGDGSLRVIGSWSAAIPSSSGSSTLLFGNSSPSRLSPQSVPIQGGLTVSAMGSVTVAADEAYVVIVPEQRYGPSGPEQMTDDDRQDIRDALGELGVSEEDIEFSVVATYGPTSISVEVELDQLGEQKQPIIDAVEEVIRRSESYGIIYALSEENCEGALSLARREAIPAAERAADDLSEALGVERGGVTGAVEYPVGTVAYGFGSPAHPTCGGQFPAPFPGLKPFDADSEVEVSVGLQITYGIK</sequence>
<feature type="region of interest" description="Disordered" evidence="1">
    <location>
        <begin position="26"/>
        <end position="99"/>
    </location>
</feature>
<evidence type="ECO:0000313" key="4">
    <source>
        <dbReference type="Proteomes" id="UP001174909"/>
    </source>
</evidence>
<dbReference type="EMBL" id="CASHTH010003554">
    <property type="protein sequence ID" value="CAI8046310.1"/>
    <property type="molecule type" value="Genomic_DNA"/>
</dbReference>
<keyword evidence="4" id="KW-1185">Reference proteome</keyword>
<evidence type="ECO:0000256" key="1">
    <source>
        <dbReference type="SAM" id="MobiDB-lite"/>
    </source>
</evidence>
<dbReference type="PROSITE" id="PS51257">
    <property type="entry name" value="PROKAR_LIPOPROTEIN"/>
    <property type="match status" value="1"/>
</dbReference>
<keyword evidence="2" id="KW-0732">Signal</keyword>
<dbReference type="InterPro" id="IPR007497">
    <property type="entry name" value="SIMPL/DUF541"/>
</dbReference>
<reference evidence="3" key="1">
    <citation type="submission" date="2023-03" db="EMBL/GenBank/DDBJ databases">
        <authorList>
            <person name="Steffen K."/>
            <person name="Cardenas P."/>
        </authorList>
    </citation>
    <scope>NUCLEOTIDE SEQUENCE</scope>
</reference>